<dbReference type="GO" id="GO:0016614">
    <property type="term" value="F:oxidoreductase activity, acting on CH-OH group of donors"/>
    <property type="evidence" value="ECO:0007669"/>
    <property type="project" value="UniProtKB-ARBA"/>
</dbReference>
<dbReference type="EMBL" id="MU404357">
    <property type="protein sequence ID" value="KAI1610880.1"/>
    <property type="molecule type" value="Genomic_DNA"/>
</dbReference>
<evidence type="ECO:0000256" key="1">
    <source>
        <dbReference type="ARBA" id="ARBA00006484"/>
    </source>
</evidence>
<proteinExistence type="inferred from homology"/>
<reference evidence="3" key="1">
    <citation type="journal article" date="2022" name="bioRxiv">
        <title>Deciphering the potential niche of two novel black yeast fungi from a biological soil crust based on their genomes, phenotypes, and melanin regulation.</title>
        <authorList>
            <consortium name="DOE Joint Genome Institute"/>
            <person name="Carr E.C."/>
            <person name="Barton Q."/>
            <person name="Grambo S."/>
            <person name="Sullivan M."/>
            <person name="Renfro C.M."/>
            <person name="Kuo A."/>
            <person name="Pangilinan J."/>
            <person name="Lipzen A."/>
            <person name="Keymanesh K."/>
            <person name="Savage E."/>
            <person name="Barry K."/>
            <person name="Grigoriev I.V."/>
            <person name="Riekhof W.R."/>
            <person name="Harris S.S."/>
        </authorList>
    </citation>
    <scope>NUCLEOTIDE SEQUENCE</scope>
    <source>
        <strain evidence="3">JF 03-4F</strain>
    </source>
</reference>
<evidence type="ECO:0008006" key="5">
    <source>
        <dbReference type="Google" id="ProtNLM"/>
    </source>
</evidence>
<evidence type="ECO:0000313" key="3">
    <source>
        <dbReference type="EMBL" id="KAI1610880.1"/>
    </source>
</evidence>
<dbReference type="InterPro" id="IPR036291">
    <property type="entry name" value="NAD(P)-bd_dom_sf"/>
</dbReference>
<dbReference type="AlphaFoldDB" id="A0AAN6DU65"/>
<accession>A0AAN6DU65</accession>
<comment type="caution">
    <text evidence="3">The sequence shown here is derived from an EMBL/GenBank/DDBJ whole genome shotgun (WGS) entry which is preliminary data.</text>
</comment>
<dbReference type="PRINTS" id="PR00081">
    <property type="entry name" value="GDHRDH"/>
</dbReference>
<name>A0AAN6DU65_9EURO</name>
<dbReference type="InterPro" id="IPR002347">
    <property type="entry name" value="SDR_fam"/>
</dbReference>
<evidence type="ECO:0000256" key="2">
    <source>
        <dbReference type="ARBA" id="ARBA00023002"/>
    </source>
</evidence>
<dbReference type="Proteomes" id="UP001203852">
    <property type="component" value="Unassembled WGS sequence"/>
</dbReference>
<keyword evidence="4" id="KW-1185">Reference proteome</keyword>
<dbReference type="PRINTS" id="PR00080">
    <property type="entry name" value="SDRFAMILY"/>
</dbReference>
<dbReference type="Pfam" id="PF13561">
    <property type="entry name" value="adh_short_C2"/>
    <property type="match status" value="1"/>
</dbReference>
<protein>
    <recommendedName>
        <fullName evidence="5">Short chain dehydrogenase</fullName>
    </recommendedName>
</protein>
<dbReference type="SUPFAM" id="SSF51735">
    <property type="entry name" value="NAD(P)-binding Rossmann-fold domains"/>
    <property type="match status" value="1"/>
</dbReference>
<dbReference type="NCBIfam" id="NF009385">
    <property type="entry name" value="PRK12744.1"/>
    <property type="match status" value="1"/>
</dbReference>
<dbReference type="PANTHER" id="PTHR48107:SF7">
    <property type="entry name" value="RE15974P"/>
    <property type="match status" value="1"/>
</dbReference>
<keyword evidence="2" id="KW-0560">Oxidoreductase</keyword>
<dbReference type="Gene3D" id="3.40.50.720">
    <property type="entry name" value="NAD(P)-binding Rossmann-like Domain"/>
    <property type="match status" value="1"/>
</dbReference>
<comment type="similarity">
    <text evidence="1">Belongs to the short-chain dehydrogenases/reductases (SDR) family.</text>
</comment>
<sequence>MSLTGKFTLITGGGKNLGAAIASLFALEGSNLALHYNSASSKASADALAAQFSSKNSNTKVETYQGDLTQVSNVTALFDAVQKDFGGKLDIVINTVGMVLKKPLTEISEKEYDQMSAVNSKAAFFVTQEAAKRVSEGGKIINTVTSLLAAYTPLYTSYQGTKAPVEYFTKGLSKELMPKKISVNAVAPGPMDTPFFYGQETPEAVEFHKSNAIGGRLTLVDDIAPIYKFLCTEGAWINGQTLFANGGYTSR</sequence>
<evidence type="ECO:0000313" key="4">
    <source>
        <dbReference type="Proteomes" id="UP001203852"/>
    </source>
</evidence>
<dbReference type="PANTHER" id="PTHR48107">
    <property type="entry name" value="NADPH-DEPENDENT ALDEHYDE REDUCTASE-LIKE PROTEIN, CHLOROPLASTIC-RELATED"/>
    <property type="match status" value="1"/>
</dbReference>
<organism evidence="3 4">
    <name type="scientific">Exophiala viscosa</name>
    <dbReference type="NCBI Taxonomy" id="2486360"/>
    <lineage>
        <taxon>Eukaryota</taxon>
        <taxon>Fungi</taxon>
        <taxon>Dikarya</taxon>
        <taxon>Ascomycota</taxon>
        <taxon>Pezizomycotina</taxon>
        <taxon>Eurotiomycetes</taxon>
        <taxon>Chaetothyriomycetidae</taxon>
        <taxon>Chaetothyriales</taxon>
        <taxon>Herpotrichiellaceae</taxon>
        <taxon>Exophiala</taxon>
    </lineage>
</organism>
<gene>
    <name evidence="3" type="ORF">EDD36DRAFT_305582</name>
</gene>